<dbReference type="Proteomes" id="UP000034508">
    <property type="component" value="Unassembled WGS sequence"/>
</dbReference>
<dbReference type="Pfam" id="PF00085">
    <property type="entry name" value="Thioredoxin"/>
    <property type="match status" value="1"/>
</dbReference>
<evidence type="ECO:0000256" key="1">
    <source>
        <dbReference type="ARBA" id="ARBA00008987"/>
    </source>
</evidence>
<evidence type="ECO:0000256" key="6">
    <source>
        <dbReference type="PIRNR" id="PIRNR000077"/>
    </source>
</evidence>
<dbReference type="PROSITE" id="PS51352">
    <property type="entry name" value="THIOREDOXIN_2"/>
    <property type="match status" value="1"/>
</dbReference>
<dbReference type="EMBL" id="LBSM01000028">
    <property type="protein sequence ID" value="KKQ16686.1"/>
    <property type="molecule type" value="Genomic_DNA"/>
</dbReference>
<evidence type="ECO:0000313" key="10">
    <source>
        <dbReference type="Proteomes" id="UP000034508"/>
    </source>
</evidence>
<dbReference type="PANTHER" id="PTHR45663">
    <property type="entry name" value="GEO12009P1"/>
    <property type="match status" value="1"/>
</dbReference>
<evidence type="ECO:0000313" key="9">
    <source>
        <dbReference type="EMBL" id="KKQ16686.1"/>
    </source>
</evidence>
<dbReference type="InterPro" id="IPR005746">
    <property type="entry name" value="Thioredoxin"/>
</dbReference>
<organism evidence="9 10">
    <name type="scientific">Berkelbacteria bacterium GW2011_GWA1_36_9</name>
    <dbReference type="NCBI Taxonomy" id="1618331"/>
    <lineage>
        <taxon>Bacteria</taxon>
        <taxon>Candidatus Berkelbacteria</taxon>
    </lineage>
</organism>
<evidence type="ECO:0000256" key="4">
    <source>
        <dbReference type="ARBA" id="ARBA00023157"/>
    </source>
</evidence>
<dbReference type="CDD" id="cd02947">
    <property type="entry name" value="TRX_family"/>
    <property type="match status" value="1"/>
</dbReference>
<dbReference type="GO" id="GO:0005737">
    <property type="term" value="C:cytoplasm"/>
    <property type="evidence" value="ECO:0007669"/>
    <property type="project" value="TreeGrafter"/>
</dbReference>
<comment type="similarity">
    <text evidence="1 6">Belongs to the thioredoxin family.</text>
</comment>
<proteinExistence type="inferred from homology"/>
<dbReference type="PIRSF" id="PIRSF000077">
    <property type="entry name" value="Thioredoxin"/>
    <property type="match status" value="1"/>
</dbReference>
<keyword evidence="5 7" id="KW-0676">Redox-active center</keyword>
<accession>A0A0G0IKZ9</accession>
<dbReference type="AlphaFoldDB" id="A0A0G0IKZ9"/>
<sequence length="110" mass="12102">MSSILCEFQDKDFNEFLKSKENGLALFSAPWCNACKVVTPIIEKIAQSNKKIKFIKIDVSKSPGLASRMGVMSLPNILLISKGKVAGQLIGTTTQKAIETKLKQTLERAM</sequence>
<reference evidence="9 10" key="1">
    <citation type="journal article" date="2015" name="Nature">
        <title>rRNA introns, odd ribosomes, and small enigmatic genomes across a large radiation of phyla.</title>
        <authorList>
            <person name="Brown C.T."/>
            <person name="Hug L.A."/>
            <person name="Thomas B.C."/>
            <person name="Sharon I."/>
            <person name="Castelle C.J."/>
            <person name="Singh A."/>
            <person name="Wilkins M.J."/>
            <person name="Williams K.H."/>
            <person name="Banfield J.F."/>
        </authorList>
    </citation>
    <scope>NUCLEOTIDE SEQUENCE [LARGE SCALE GENOMIC DNA]</scope>
</reference>
<dbReference type="PANTHER" id="PTHR45663:SF11">
    <property type="entry name" value="GEO12009P1"/>
    <property type="match status" value="1"/>
</dbReference>
<keyword evidence="4 7" id="KW-1015">Disulfide bond</keyword>
<keyword evidence="2" id="KW-0813">Transport</keyword>
<evidence type="ECO:0000259" key="8">
    <source>
        <dbReference type="PROSITE" id="PS51352"/>
    </source>
</evidence>
<feature type="domain" description="Thioredoxin" evidence="8">
    <location>
        <begin position="1"/>
        <end position="107"/>
    </location>
</feature>
<dbReference type="SUPFAM" id="SSF52833">
    <property type="entry name" value="Thioredoxin-like"/>
    <property type="match status" value="1"/>
</dbReference>
<feature type="disulfide bond" description="Redox-active" evidence="7">
    <location>
        <begin position="32"/>
        <end position="35"/>
    </location>
</feature>
<gene>
    <name evidence="9" type="ORF">US31_C0028G0001</name>
</gene>
<dbReference type="GO" id="GO:0015035">
    <property type="term" value="F:protein-disulfide reductase activity"/>
    <property type="evidence" value="ECO:0007669"/>
    <property type="project" value="InterPro"/>
</dbReference>
<protein>
    <recommendedName>
        <fullName evidence="6">Thioredoxin</fullName>
    </recommendedName>
</protein>
<dbReference type="InterPro" id="IPR036249">
    <property type="entry name" value="Thioredoxin-like_sf"/>
</dbReference>
<evidence type="ECO:0000256" key="2">
    <source>
        <dbReference type="ARBA" id="ARBA00022448"/>
    </source>
</evidence>
<comment type="caution">
    <text evidence="9">The sequence shown here is derived from an EMBL/GenBank/DDBJ whole genome shotgun (WGS) entry which is preliminary data.</text>
</comment>
<name>A0A0G0IKZ9_9BACT</name>
<dbReference type="Gene3D" id="3.40.30.10">
    <property type="entry name" value="Glutaredoxin"/>
    <property type="match status" value="1"/>
</dbReference>
<evidence type="ECO:0000256" key="5">
    <source>
        <dbReference type="ARBA" id="ARBA00023284"/>
    </source>
</evidence>
<evidence type="ECO:0000256" key="7">
    <source>
        <dbReference type="PIRSR" id="PIRSR000077-4"/>
    </source>
</evidence>
<dbReference type="InterPro" id="IPR013766">
    <property type="entry name" value="Thioredoxin_domain"/>
</dbReference>
<evidence type="ECO:0000256" key="3">
    <source>
        <dbReference type="ARBA" id="ARBA00022982"/>
    </source>
</evidence>
<keyword evidence="3" id="KW-0249">Electron transport</keyword>